<comment type="caution">
    <text evidence="1">The sequence shown here is derived from an EMBL/GenBank/DDBJ whole genome shotgun (WGS) entry which is preliminary data.</text>
</comment>
<dbReference type="RefSeq" id="WP_107301452.1">
    <property type="nucleotide sequence ID" value="NZ_PYMB01000043.1"/>
</dbReference>
<dbReference type="EMBL" id="PYMB01000043">
    <property type="protein sequence ID" value="PSW04110.1"/>
    <property type="molecule type" value="Genomic_DNA"/>
</dbReference>
<proteinExistence type="predicted"/>
<evidence type="ECO:0000313" key="1">
    <source>
        <dbReference type="EMBL" id="PSW04110.1"/>
    </source>
</evidence>
<evidence type="ECO:0000313" key="2">
    <source>
        <dbReference type="Proteomes" id="UP000241346"/>
    </source>
</evidence>
<dbReference type="Proteomes" id="UP000241346">
    <property type="component" value="Unassembled WGS sequence"/>
</dbReference>
<sequence>MSEDYLYRGFNCYINKEKALTPRNVDAPLETGAEFGDEHVQCGDSDFTFGCSVANTVHTHEYGGNGDPTSGLSTSPHFEVAKKYALNKGKYESGTVIKLSRKVLLDCGVQIFRVSDLVESPAVPEDDEYWIWFDGKFPENAILEEIRVERSS</sequence>
<name>A0A2T3MVZ4_9GAMM</name>
<accession>A0A2T3MVZ4</accession>
<reference evidence="1 2" key="1">
    <citation type="submission" date="2018-03" db="EMBL/GenBank/DDBJ databases">
        <title>Whole genome sequencing of Histamine producing bacteria.</title>
        <authorList>
            <person name="Butler K."/>
        </authorList>
    </citation>
    <scope>NUCLEOTIDE SEQUENCE [LARGE SCALE GENOMIC DNA]</scope>
    <source>
        <strain evidence="1 2">DSM 19138</strain>
    </source>
</reference>
<dbReference type="OrthoDB" id="7062153at2"/>
<dbReference type="AlphaFoldDB" id="A0A2T3MVZ4"/>
<gene>
    <name evidence="1" type="ORF">C9J01_28555</name>
</gene>
<organism evidence="1 2">
    <name type="scientific">Photobacterium rosenbergii</name>
    <dbReference type="NCBI Taxonomy" id="294936"/>
    <lineage>
        <taxon>Bacteria</taxon>
        <taxon>Pseudomonadati</taxon>
        <taxon>Pseudomonadota</taxon>
        <taxon>Gammaproteobacteria</taxon>
        <taxon>Vibrionales</taxon>
        <taxon>Vibrionaceae</taxon>
        <taxon>Photobacterium</taxon>
    </lineage>
</organism>
<protein>
    <submittedName>
        <fullName evidence="1">Uncharacterized protein</fullName>
    </submittedName>
</protein>